<feature type="transmembrane region" description="Helical" evidence="2">
    <location>
        <begin position="127"/>
        <end position="146"/>
    </location>
</feature>
<dbReference type="AlphaFoldDB" id="A0A087TGR3"/>
<dbReference type="OrthoDB" id="6436285at2759"/>
<keyword evidence="2" id="KW-0812">Transmembrane</keyword>
<reference evidence="3 4" key="1">
    <citation type="submission" date="2013-11" db="EMBL/GenBank/DDBJ databases">
        <title>Genome sequencing of Stegodyphus mimosarum.</title>
        <authorList>
            <person name="Bechsgaard J."/>
        </authorList>
    </citation>
    <scope>NUCLEOTIDE SEQUENCE [LARGE SCALE GENOMIC DNA]</scope>
</reference>
<evidence type="ECO:0000313" key="3">
    <source>
        <dbReference type="EMBL" id="KFM64302.1"/>
    </source>
</evidence>
<keyword evidence="4" id="KW-1185">Reference proteome</keyword>
<keyword evidence="2" id="KW-1133">Transmembrane helix</keyword>
<proteinExistence type="predicted"/>
<feature type="non-terminal residue" evidence="3">
    <location>
        <position position="162"/>
    </location>
</feature>
<feature type="region of interest" description="Disordered" evidence="1">
    <location>
        <begin position="48"/>
        <end position="75"/>
    </location>
</feature>
<feature type="transmembrane region" description="Helical" evidence="2">
    <location>
        <begin position="88"/>
        <end position="106"/>
    </location>
</feature>
<sequence>MISLVNQDTNMESNPPKLLNNNQEAAELLGLSSSDSLDSPSFTHFQAPKQKRKVRFKKPFRPSSRAKAGRNGSGAKSCNCSFVQGAKIFSYFLIVAVVGALLWYVMSLSTRVQELQDKFADCKFLKYKTSLCINICNILNYFLSYINTHLPLPLQKKKKLFF</sequence>
<gene>
    <name evidence="3" type="ORF">X975_13085</name>
</gene>
<evidence type="ECO:0000313" key="4">
    <source>
        <dbReference type="Proteomes" id="UP000054359"/>
    </source>
</evidence>
<protein>
    <submittedName>
        <fullName evidence="3">Uncharacterized protein</fullName>
    </submittedName>
</protein>
<keyword evidence="2" id="KW-0472">Membrane</keyword>
<name>A0A087TGR3_STEMI</name>
<accession>A0A087TGR3</accession>
<organism evidence="3 4">
    <name type="scientific">Stegodyphus mimosarum</name>
    <name type="common">African social velvet spider</name>
    <dbReference type="NCBI Taxonomy" id="407821"/>
    <lineage>
        <taxon>Eukaryota</taxon>
        <taxon>Metazoa</taxon>
        <taxon>Ecdysozoa</taxon>
        <taxon>Arthropoda</taxon>
        <taxon>Chelicerata</taxon>
        <taxon>Arachnida</taxon>
        <taxon>Araneae</taxon>
        <taxon>Araneomorphae</taxon>
        <taxon>Entelegynae</taxon>
        <taxon>Eresoidea</taxon>
        <taxon>Eresidae</taxon>
        <taxon>Stegodyphus</taxon>
    </lineage>
</organism>
<dbReference type="EMBL" id="KK115154">
    <property type="protein sequence ID" value="KFM64302.1"/>
    <property type="molecule type" value="Genomic_DNA"/>
</dbReference>
<dbReference type="Proteomes" id="UP000054359">
    <property type="component" value="Unassembled WGS sequence"/>
</dbReference>
<evidence type="ECO:0000256" key="1">
    <source>
        <dbReference type="SAM" id="MobiDB-lite"/>
    </source>
</evidence>
<evidence type="ECO:0000256" key="2">
    <source>
        <dbReference type="SAM" id="Phobius"/>
    </source>
</evidence>
<feature type="compositionally biased region" description="Basic residues" evidence="1">
    <location>
        <begin position="49"/>
        <end position="60"/>
    </location>
</feature>